<accession>A0ABR0P4F5</accession>
<name>A0ABR0P4F5_GOSAR</name>
<dbReference type="EMBL" id="JARKNE010000008">
    <property type="protein sequence ID" value="KAK5812861.1"/>
    <property type="molecule type" value="Genomic_DNA"/>
</dbReference>
<evidence type="ECO:0000313" key="1">
    <source>
        <dbReference type="EMBL" id="KAK5812861.1"/>
    </source>
</evidence>
<comment type="caution">
    <text evidence="1">The sequence shown here is derived from an EMBL/GenBank/DDBJ whole genome shotgun (WGS) entry which is preliminary data.</text>
</comment>
<protein>
    <submittedName>
        <fullName evidence="1">Uncharacterized protein</fullName>
    </submittedName>
</protein>
<reference evidence="1 2" key="1">
    <citation type="submission" date="2023-03" db="EMBL/GenBank/DDBJ databases">
        <title>WGS of Gossypium arboreum.</title>
        <authorList>
            <person name="Yu D."/>
        </authorList>
    </citation>
    <scope>NUCLEOTIDE SEQUENCE [LARGE SCALE GENOMIC DNA]</scope>
    <source>
        <tissue evidence="1">Leaf</tissue>
    </source>
</reference>
<sequence>MPQFHIFCSGIPTLKAVKAALATLGKGDGEAFRLYHNGFSSSLPSNVSKIKWKDYMITLKGKTVKVHGNGIKMLNLMLVMEGILDRVIGEPGLTELNPGYVDVGTNQGDELDGFNGEC</sequence>
<dbReference type="Proteomes" id="UP001358586">
    <property type="component" value="Chromosome 8"/>
</dbReference>
<evidence type="ECO:0000313" key="2">
    <source>
        <dbReference type="Proteomes" id="UP001358586"/>
    </source>
</evidence>
<proteinExistence type="predicted"/>
<keyword evidence="2" id="KW-1185">Reference proteome</keyword>
<organism evidence="1 2">
    <name type="scientific">Gossypium arboreum</name>
    <name type="common">Tree cotton</name>
    <name type="synonym">Gossypium nanking</name>
    <dbReference type="NCBI Taxonomy" id="29729"/>
    <lineage>
        <taxon>Eukaryota</taxon>
        <taxon>Viridiplantae</taxon>
        <taxon>Streptophyta</taxon>
        <taxon>Embryophyta</taxon>
        <taxon>Tracheophyta</taxon>
        <taxon>Spermatophyta</taxon>
        <taxon>Magnoliopsida</taxon>
        <taxon>eudicotyledons</taxon>
        <taxon>Gunneridae</taxon>
        <taxon>Pentapetalae</taxon>
        <taxon>rosids</taxon>
        <taxon>malvids</taxon>
        <taxon>Malvales</taxon>
        <taxon>Malvaceae</taxon>
        <taxon>Malvoideae</taxon>
        <taxon>Gossypium</taxon>
    </lineage>
</organism>
<gene>
    <name evidence="1" type="ORF">PVK06_028304</name>
</gene>